<comment type="caution">
    <text evidence="6">The sequence shown here is derived from an EMBL/GenBank/DDBJ whole genome shotgun (WGS) entry which is preliminary data.</text>
</comment>
<proteinExistence type="inferred from homology"/>
<dbReference type="InterPro" id="IPR005119">
    <property type="entry name" value="LysR_subst-bd"/>
</dbReference>
<dbReference type="GO" id="GO:0003677">
    <property type="term" value="F:DNA binding"/>
    <property type="evidence" value="ECO:0007669"/>
    <property type="project" value="UniProtKB-KW"/>
</dbReference>
<feature type="domain" description="HTH lysR-type" evidence="5">
    <location>
        <begin position="1"/>
        <end position="58"/>
    </location>
</feature>
<dbReference type="CDD" id="cd05466">
    <property type="entry name" value="PBP2_LTTR_substrate"/>
    <property type="match status" value="1"/>
</dbReference>
<name>A0A9D1CMA2_9FIRM</name>
<evidence type="ECO:0000259" key="5">
    <source>
        <dbReference type="PROSITE" id="PS50931"/>
    </source>
</evidence>
<evidence type="ECO:0000313" key="6">
    <source>
        <dbReference type="EMBL" id="HIQ67084.1"/>
    </source>
</evidence>
<keyword evidence="3" id="KW-0238">DNA-binding</keyword>
<keyword evidence="4" id="KW-0804">Transcription</keyword>
<reference evidence="6" key="1">
    <citation type="submission" date="2020-10" db="EMBL/GenBank/DDBJ databases">
        <authorList>
            <person name="Gilroy R."/>
        </authorList>
    </citation>
    <scope>NUCLEOTIDE SEQUENCE</scope>
    <source>
        <strain evidence="6">13361</strain>
    </source>
</reference>
<dbReference type="PANTHER" id="PTHR30346">
    <property type="entry name" value="TRANSCRIPTIONAL DUAL REGULATOR HCAR-RELATED"/>
    <property type="match status" value="1"/>
</dbReference>
<dbReference type="FunFam" id="1.10.10.10:FF:000001">
    <property type="entry name" value="LysR family transcriptional regulator"/>
    <property type="match status" value="1"/>
</dbReference>
<evidence type="ECO:0000313" key="7">
    <source>
        <dbReference type="Proteomes" id="UP000886796"/>
    </source>
</evidence>
<dbReference type="InterPro" id="IPR036390">
    <property type="entry name" value="WH_DNA-bd_sf"/>
</dbReference>
<accession>A0A9D1CMA2</accession>
<dbReference type="GO" id="GO:0032993">
    <property type="term" value="C:protein-DNA complex"/>
    <property type="evidence" value="ECO:0007669"/>
    <property type="project" value="TreeGrafter"/>
</dbReference>
<dbReference type="Gene3D" id="1.10.10.10">
    <property type="entry name" value="Winged helix-like DNA-binding domain superfamily/Winged helix DNA-binding domain"/>
    <property type="match status" value="1"/>
</dbReference>
<dbReference type="InterPro" id="IPR000847">
    <property type="entry name" value="LysR_HTH_N"/>
</dbReference>
<evidence type="ECO:0000256" key="4">
    <source>
        <dbReference type="ARBA" id="ARBA00023163"/>
    </source>
</evidence>
<dbReference type="Pfam" id="PF00126">
    <property type="entry name" value="HTH_1"/>
    <property type="match status" value="1"/>
</dbReference>
<dbReference type="PROSITE" id="PS50931">
    <property type="entry name" value="HTH_LYSR"/>
    <property type="match status" value="1"/>
</dbReference>
<dbReference type="InterPro" id="IPR036388">
    <property type="entry name" value="WH-like_DNA-bd_sf"/>
</dbReference>
<dbReference type="GO" id="GO:0003700">
    <property type="term" value="F:DNA-binding transcription factor activity"/>
    <property type="evidence" value="ECO:0007669"/>
    <property type="project" value="InterPro"/>
</dbReference>
<gene>
    <name evidence="6" type="ORF">IAB74_01055</name>
</gene>
<dbReference type="PRINTS" id="PR00039">
    <property type="entry name" value="HTHLYSR"/>
</dbReference>
<evidence type="ECO:0000256" key="3">
    <source>
        <dbReference type="ARBA" id="ARBA00023125"/>
    </source>
</evidence>
<reference evidence="6" key="2">
    <citation type="journal article" date="2021" name="PeerJ">
        <title>Extensive microbial diversity within the chicken gut microbiome revealed by metagenomics and culture.</title>
        <authorList>
            <person name="Gilroy R."/>
            <person name="Ravi A."/>
            <person name="Getino M."/>
            <person name="Pursley I."/>
            <person name="Horton D.L."/>
            <person name="Alikhan N.F."/>
            <person name="Baker D."/>
            <person name="Gharbi K."/>
            <person name="Hall N."/>
            <person name="Watson M."/>
            <person name="Adriaenssens E.M."/>
            <person name="Foster-Nyarko E."/>
            <person name="Jarju S."/>
            <person name="Secka A."/>
            <person name="Antonio M."/>
            <person name="Oren A."/>
            <person name="Chaudhuri R.R."/>
            <person name="La Ragione R."/>
            <person name="Hildebrand F."/>
            <person name="Pallen M.J."/>
        </authorList>
    </citation>
    <scope>NUCLEOTIDE SEQUENCE</scope>
    <source>
        <strain evidence="6">13361</strain>
    </source>
</reference>
<dbReference type="SUPFAM" id="SSF53850">
    <property type="entry name" value="Periplasmic binding protein-like II"/>
    <property type="match status" value="1"/>
</dbReference>
<comment type="similarity">
    <text evidence="1">Belongs to the LysR transcriptional regulatory family.</text>
</comment>
<dbReference type="EMBL" id="DVFK01000016">
    <property type="protein sequence ID" value="HIQ67084.1"/>
    <property type="molecule type" value="Genomic_DNA"/>
</dbReference>
<dbReference type="Proteomes" id="UP000886796">
    <property type="component" value="Unassembled WGS sequence"/>
</dbReference>
<organism evidence="6 7">
    <name type="scientific">Candidatus Faecousia excrementigallinarum</name>
    <dbReference type="NCBI Taxonomy" id="2840806"/>
    <lineage>
        <taxon>Bacteria</taxon>
        <taxon>Bacillati</taxon>
        <taxon>Bacillota</taxon>
        <taxon>Clostridia</taxon>
        <taxon>Eubacteriales</taxon>
        <taxon>Oscillospiraceae</taxon>
        <taxon>Faecousia</taxon>
    </lineage>
</organism>
<dbReference type="PANTHER" id="PTHR30346:SF0">
    <property type="entry name" value="HCA OPERON TRANSCRIPTIONAL ACTIVATOR HCAR"/>
    <property type="match status" value="1"/>
</dbReference>
<keyword evidence="2" id="KW-0805">Transcription regulation</keyword>
<dbReference type="Pfam" id="PF03466">
    <property type="entry name" value="LysR_substrate"/>
    <property type="match status" value="1"/>
</dbReference>
<evidence type="ECO:0000256" key="1">
    <source>
        <dbReference type="ARBA" id="ARBA00009437"/>
    </source>
</evidence>
<dbReference type="AlphaFoldDB" id="A0A9D1CMA2"/>
<protein>
    <submittedName>
        <fullName evidence="6">LysR family transcriptional regulator</fullName>
    </submittedName>
</protein>
<dbReference type="Gene3D" id="3.40.190.10">
    <property type="entry name" value="Periplasmic binding protein-like II"/>
    <property type="match status" value="2"/>
</dbReference>
<dbReference type="SUPFAM" id="SSF46785">
    <property type="entry name" value="Winged helix' DNA-binding domain"/>
    <property type="match status" value="1"/>
</dbReference>
<sequence length="291" mass="32146">MSLRKYQAFVETVRLGSLTRAAQSLGSTQSRISHILSDLEEEFGFPLLSRSRSGIQLTQAGKLLLPRMQAILQEDSALQALARDIRQADAGTIRLGAFTSVAVHWLPGIIRDFQARHPRVELKLFNGDYADMERWLEEGEIDVGFVTLPAPGAVRTIPLAQDPLVVILPRDHRLCALEAIPPEELRGEDFISLLQDSAHDTHRALDEAGISPHIKFTTKDDYAILAMVEQGLGIAIVPQLLLKGHREDLAVRPLTPGVSRTIALALPHEGEIPAVEAFCRSVTAWLRENPQ</sequence>
<evidence type="ECO:0000256" key="2">
    <source>
        <dbReference type="ARBA" id="ARBA00023015"/>
    </source>
</evidence>